<organism evidence="1 2">
    <name type="scientific">Lophiostoma macrostomum CBS 122681</name>
    <dbReference type="NCBI Taxonomy" id="1314788"/>
    <lineage>
        <taxon>Eukaryota</taxon>
        <taxon>Fungi</taxon>
        <taxon>Dikarya</taxon>
        <taxon>Ascomycota</taxon>
        <taxon>Pezizomycotina</taxon>
        <taxon>Dothideomycetes</taxon>
        <taxon>Pleosporomycetidae</taxon>
        <taxon>Pleosporales</taxon>
        <taxon>Lophiostomataceae</taxon>
        <taxon>Lophiostoma</taxon>
    </lineage>
</organism>
<evidence type="ECO:0000313" key="2">
    <source>
        <dbReference type="Proteomes" id="UP000799324"/>
    </source>
</evidence>
<proteinExistence type="predicted"/>
<accession>A0A6A6SWI4</accession>
<dbReference type="EMBL" id="MU004426">
    <property type="protein sequence ID" value="KAF2651427.1"/>
    <property type="molecule type" value="Genomic_DNA"/>
</dbReference>
<sequence length="200" mass="23164">MALPLRSTKEDRITAYYFAEDTRNKFSFEVSLDQYKDTRSFRLESAFEGNDLNTAKDNCVKTFLDIIDGCDLDTQEAKMGGKLDVNGRTFRVLVTPVAEGPKVYKHEDLGTRHCKDSDASLLWRLRLVKTTVNGTDWEVLQRQITERDRSRYCTCWYENAPTVVEDFCKPPEGCSLLEKHLPDWTVNEQWRASRAGMWCD</sequence>
<gene>
    <name evidence="1" type="ORF">K491DRAFT_682184</name>
</gene>
<reference evidence="1" key="1">
    <citation type="journal article" date="2020" name="Stud. Mycol.">
        <title>101 Dothideomycetes genomes: a test case for predicting lifestyles and emergence of pathogens.</title>
        <authorList>
            <person name="Haridas S."/>
            <person name="Albert R."/>
            <person name="Binder M."/>
            <person name="Bloem J."/>
            <person name="Labutti K."/>
            <person name="Salamov A."/>
            <person name="Andreopoulos B."/>
            <person name="Baker S."/>
            <person name="Barry K."/>
            <person name="Bills G."/>
            <person name="Bluhm B."/>
            <person name="Cannon C."/>
            <person name="Castanera R."/>
            <person name="Culley D."/>
            <person name="Daum C."/>
            <person name="Ezra D."/>
            <person name="Gonzalez J."/>
            <person name="Henrissat B."/>
            <person name="Kuo A."/>
            <person name="Liang C."/>
            <person name="Lipzen A."/>
            <person name="Lutzoni F."/>
            <person name="Magnuson J."/>
            <person name="Mondo S."/>
            <person name="Nolan M."/>
            <person name="Ohm R."/>
            <person name="Pangilinan J."/>
            <person name="Park H.-J."/>
            <person name="Ramirez L."/>
            <person name="Alfaro M."/>
            <person name="Sun H."/>
            <person name="Tritt A."/>
            <person name="Yoshinaga Y."/>
            <person name="Zwiers L.-H."/>
            <person name="Turgeon B."/>
            <person name="Goodwin S."/>
            <person name="Spatafora J."/>
            <person name="Crous P."/>
            <person name="Grigoriev I."/>
        </authorList>
    </citation>
    <scope>NUCLEOTIDE SEQUENCE</scope>
    <source>
        <strain evidence="1">CBS 122681</strain>
    </source>
</reference>
<name>A0A6A6SWI4_9PLEO</name>
<evidence type="ECO:0000313" key="1">
    <source>
        <dbReference type="EMBL" id="KAF2651427.1"/>
    </source>
</evidence>
<protein>
    <submittedName>
        <fullName evidence="1">Uncharacterized protein</fullName>
    </submittedName>
</protein>
<dbReference type="AlphaFoldDB" id="A0A6A6SWI4"/>
<keyword evidence="2" id="KW-1185">Reference proteome</keyword>
<dbReference type="Proteomes" id="UP000799324">
    <property type="component" value="Unassembled WGS sequence"/>
</dbReference>